<protein>
    <submittedName>
        <fullName evidence="2">Uncharacterized protein</fullName>
    </submittedName>
</protein>
<gene>
    <name evidence="2" type="ORF">PPERSA_11499</name>
</gene>
<dbReference type="EMBL" id="LDAU01000091">
    <property type="protein sequence ID" value="KRX06854.1"/>
    <property type="molecule type" value="Genomic_DNA"/>
</dbReference>
<evidence type="ECO:0000313" key="3">
    <source>
        <dbReference type="Proteomes" id="UP000054937"/>
    </source>
</evidence>
<proteinExistence type="predicted"/>
<sequence>MAEFLLQQKYKNYEKIKGFNEYETPSKSSLLTKKQVQSRFKTASTQKLNPQSQLIQNQTTQETFNKSQKYFPQGFLGTNKNFTQLLKSGKFESDNENLNAKSSLQQKKNFKNQNINSDEKFIRAFTYQTQEENYFQKIADQQTDQKPQFQLPNLNTISSQFQNNNNKNKYYIRIDNFQNKNQNDQSIDQTYLISDDEEKQRKQENLKQIQELNQKLLFKCDKRQVRSKTIDVRNFKQSNYGNFFQNCDKLQQKIDKDQYLDEEGKDFYGKLDLSKYQKTINKTEQKEKYCHRNLTHGLNYYRSQSRKQNKAQEVKNQIYQEIKEQIKNNIIPDHKRKMVNPSFEQILQQKQQTVEDCEEIFKSKHKYQQNYLLTQYEDLNNQLQKQTRKIVSPKSKHYAIAKSLNVQKITKPNNILKKQQQNDSKQINDKKKFDDENEQDFSKNISEIYTMSKQEELNYTKFQQKLIIIQRQLKKIKEIMITNSGQEKMFAFLENERSNLLYQKLIFFQSAAYEVFGCLKEAIKVYRDSLKFFNFYQYFEGKVIPYKMLCILYLKNNQYEKALLFSKKLLFHSWHYNDLEMENSCYHIISQIYFYIQNTKLQKYFHDKMMLYHSQKATSKIRQTGEKIYRQTIEAHKTRFDDDTIEEIHFDIESFTGKYNQEKKEEWEEIVDSNNNNLNQELNRIDKFQLRKRQKLGVVRQIKEETDGNWIFKPFIRSRHPQNNDKINIQHMSLTRQNINNQIMILKNTDKGSYLSYKNVILQQKQIIFPILIKILDSLIDDVKQLQKHGQIFEQDEIDQNFKNMN</sequence>
<accession>A0A0V0QXC6</accession>
<dbReference type="OMA" id="RAFNCIN"/>
<dbReference type="OrthoDB" id="297052at2759"/>
<evidence type="ECO:0000256" key="1">
    <source>
        <dbReference type="SAM" id="MobiDB-lite"/>
    </source>
</evidence>
<reference evidence="2 3" key="1">
    <citation type="journal article" date="2015" name="Sci. Rep.">
        <title>Genome of the facultative scuticociliatosis pathogen Pseudocohnilembus persalinus provides insight into its virulence through horizontal gene transfer.</title>
        <authorList>
            <person name="Xiong J."/>
            <person name="Wang G."/>
            <person name="Cheng J."/>
            <person name="Tian M."/>
            <person name="Pan X."/>
            <person name="Warren A."/>
            <person name="Jiang C."/>
            <person name="Yuan D."/>
            <person name="Miao W."/>
        </authorList>
    </citation>
    <scope>NUCLEOTIDE SEQUENCE [LARGE SCALE GENOMIC DNA]</scope>
    <source>
        <strain evidence="2">36N120E</strain>
    </source>
</reference>
<feature type="region of interest" description="Disordered" evidence="1">
    <location>
        <begin position="418"/>
        <end position="437"/>
    </location>
</feature>
<keyword evidence="3" id="KW-1185">Reference proteome</keyword>
<dbReference type="Proteomes" id="UP000054937">
    <property type="component" value="Unassembled WGS sequence"/>
</dbReference>
<evidence type="ECO:0000313" key="2">
    <source>
        <dbReference type="EMBL" id="KRX06854.1"/>
    </source>
</evidence>
<organism evidence="2 3">
    <name type="scientific">Pseudocohnilembus persalinus</name>
    <name type="common">Ciliate</name>
    <dbReference type="NCBI Taxonomy" id="266149"/>
    <lineage>
        <taxon>Eukaryota</taxon>
        <taxon>Sar</taxon>
        <taxon>Alveolata</taxon>
        <taxon>Ciliophora</taxon>
        <taxon>Intramacronucleata</taxon>
        <taxon>Oligohymenophorea</taxon>
        <taxon>Scuticociliatia</taxon>
        <taxon>Philasterida</taxon>
        <taxon>Pseudocohnilembidae</taxon>
        <taxon>Pseudocohnilembus</taxon>
    </lineage>
</organism>
<dbReference type="InParanoid" id="A0A0V0QXC6"/>
<comment type="caution">
    <text evidence="2">The sequence shown here is derived from an EMBL/GenBank/DDBJ whole genome shotgun (WGS) entry which is preliminary data.</text>
</comment>
<dbReference type="AlphaFoldDB" id="A0A0V0QXC6"/>
<name>A0A0V0QXC6_PSEPJ</name>